<feature type="binding site" evidence="13">
    <location>
        <position position="733"/>
    </location>
    <ligand>
        <name>Zn(2+)</name>
        <dbReference type="ChEBI" id="CHEBI:29105"/>
    </ligand>
</feature>
<dbReference type="FunFam" id="3.10.310.40:FF:000001">
    <property type="entry name" value="Alanine--tRNA ligase"/>
    <property type="match status" value="1"/>
</dbReference>
<dbReference type="InterPro" id="IPR003156">
    <property type="entry name" value="DHHA1_dom"/>
</dbReference>
<dbReference type="NCBIfam" id="TIGR00344">
    <property type="entry name" value="alaS"/>
    <property type="match status" value="1"/>
</dbReference>
<dbReference type="SMART" id="SM00863">
    <property type="entry name" value="tRNA_SAD"/>
    <property type="match status" value="1"/>
</dbReference>
<dbReference type="eggNOG" id="COG0013">
    <property type="taxonomic scope" value="Bacteria"/>
</dbReference>
<keyword evidence="13" id="KW-0963">Cytoplasm</keyword>
<keyword evidence="9 13" id="KW-0648">Protein biosynthesis</keyword>
<comment type="subcellular location">
    <subcellularLocation>
        <location evidence="13">Cytoplasm</location>
    </subcellularLocation>
</comment>
<feature type="binding site" evidence="13">
    <location>
        <position position="626"/>
    </location>
    <ligand>
        <name>Zn(2+)</name>
        <dbReference type="ChEBI" id="CHEBI:29105"/>
    </ligand>
</feature>
<comment type="domain">
    <text evidence="13">Consists of three domains; the N-terminal catalytic domain, the editing domain and the C-terminal C-Ala domain. The editing domain removes incorrectly charged amino acids, while the C-Ala domain, along with tRNA(Ala), serves as a bridge to cooperatively bring together the editing and aminoacylation centers thus stimulating deacylation of misacylated tRNAs.</text>
</comment>
<dbReference type="GO" id="GO:0004813">
    <property type="term" value="F:alanine-tRNA ligase activity"/>
    <property type="evidence" value="ECO:0007669"/>
    <property type="project" value="UniProtKB-UniRule"/>
</dbReference>
<dbReference type="PANTHER" id="PTHR11777:SF9">
    <property type="entry name" value="ALANINE--TRNA LIGASE, CYTOPLASMIC"/>
    <property type="match status" value="1"/>
</dbReference>
<dbReference type="PROSITE" id="PS50860">
    <property type="entry name" value="AA_TRNA_LIGASE_II_ALA"/>
    <property type="match status" value="1"/>
</dbReference>
<dbReference type="PRINTS" id="PR00980">
    <property type="entry name" value="TRNASYNTHALA"/>
</dbReference>
<dbReference type="FunFam" id="3.30.930.10:FF:000004">
    <property type="entry name" value="Alanine--tRNA ligase"/>
    <property type="match status" value="1"/>
</dbReference>
<dbReference type="FunFam" id="3.30.980.10:FF:000004">
    <property type="entry name" value="Alanine--tRNA ligase, cytoplasmic"/>
    <property type="match status" value="1"/>
</dbReference>
<keyword evidence="6 13" id="KW-0862">Zinc</keyword>
<gene>
    <name evidence="13 17" type="primary">alaS</name>
    <name evidence="17" type="ORF">GOAMR_03_01070</name>
</gene>
<comment type="caution">
    <text evidence="17">The sequence shown here is derived from an EMBL/GenBank/DDBJ whole genome shotgun (WGS) entry which is preliminary data.</text>
</comment>
<comment type="cofactor">
    <cofactor evidence="13">
        <name>Zn(2+)</name>
        <dbReference type="ChEBI" id="CHEBI:29105"/>
    </cofactor>
    <text evidence="13">Binds 1 zinc ion per subunit.</text>
</comment>
<reference evidence="17 18" key="1">
    <citation type="submission" date="2011-11" db="EMBL/GenBank/DDBJ databases">
        <title>Whole genome shotgun sequence of Gordonia amarae NBRC 15530.</title>
        <authorList>
            <person name="Takarada H."/>
            <person name="Hosoyama A."/>
            <person name="Tsuchikane K."/>
            <person name="Katsumata H."/>
            <person name="Yamazaki S."/>
            <person name="Fujita N."/>
        </authorList>
    </citation>
    <scope>NUCLEOTIDE SEQUENCE [LARGE SCALE GENOMIC DNA]</scope>
    <source>
        <strain evidence="17 18">NBRC 15530</strain>
    </source>
</reference>
<dbReference type="PANTHER" id="PTHR11777">
    <property type="entry name" value="ALANYL-TRNA SYNTHETASE"/>
    <property type="match status" value="1"/>
</dbReference>
<dbReference type="InterPro" id="IPR018162">
    <property type="entry name" value="Ala-tRNA-ligase_IIc_anticod-bd"/>
</dbReference>
<dbReference type="InterPro" id="IPR045864">
    <property type="entry name" value="aa-tRNA-synth_II/BPL/LPL"/>
</dbReference>
<dbReference type="InterPro" id="IPR012947">
    <property type="entry name" value="tRNA_SAD"/>
</dbReference>
<feature type="domain" description="Alanyl-transfer RNA synthetases family profile" evidence="16">
    <location>
        <begin position="42"/>
        <end position="772"/>
    </location>
</feature>
<evidence type="ECO:0000256" key="5">
    <source>
        <dbReference type="ARBA" id="ARBA00022741"/>
    </source>
</evidence>
<proteinExistence type="inferred from homology"/>
<evidence type="ECO:0000256" key="15">
    <source>
        <dbReference type="SAM" id="MobiDB-lite"/>
    </source>
</evidence>
<protein>
    <recommendedName>
        <fullName evidence="13">Alanine--tRNA ligase</fullName>
        <ecNumber evidence="13">6.1.1.7</ecNumber>
    </recommendedName>
    <alternativeName>
        <fullName evidence="13">Alanyl-tRNA synthetase</fullName>
        <shortName evidence="13">AlaRS</shortName>
    </alternativeName>
</protein>
<evidence type="ECO:0000256" key="3">
    <source>
        <dbReference type="ARBA" id="ARBA00022598"/>
    </source>
</evidence>
<evidence type="ECO:0000256" key="12">
    <source>
        <dbReference type="ARBA" id="ARBA00048300"/>
    </source>
</evidence>
<accession>G7GJ22</accession>
<dbReference type="CDD" id="cd00673">
    <property type="entry name" value="AlaRS_core"/>
    <property type="match status" value="1"/>
</dbReference>
<dbReference type="GO" id="GO:0002161">
    <property type="term" value="F:aminoacyl-tRNA deacylase activity"/>
    <property type="evidence" value="ECO:0007669"/>
    <property type="project" value="TreeGrafter"/>
</dbReference>
<evidence type="ECO:0000256" key="4">
    <source>
        <dbReference type="ARBA" id="ARBA00022723"/>
    </source>
</evidence>
<dbReference type="GO" id="GO:0008270">
    <property type="term" value="F:zinc ion binding"/>
    <property type="evidence" value="ECO:0007669"/>
    <property type="project" value="UniProtKB-UniRule"/>
</dbReference>
<evidence type="ECO:0000256" key="11">
    <source>
        <dbReference type="ARBA" id="ARBA00024779"/>
    </source>
</evidence>
<evidence type="ECO:0000256" key="8">
    <source>
        <dbReference type="ARBA" id="ARBA00022884"/>
    </source>
</evidence>
<dbReference type="GO" id="GO:0006419">
    <property type="term" value="P:alanyl-tRNA aminoacylation"/>
    <property type="evidence" value="ECO:0007669"/>
    <property type="project" value="UniProtKB-UniRule"/>
</dbReference>
<keyword evidence="5 13" id="KW-0547">Nucleotide-binding</keyword>
<evidence type="ECO:0000256" key="1">
    <source>
        <dbReference type="ARBA" id="ARBA00008226"/>
    </source>
</evidence>
<dbReference type="Gene3D" id="3.30.54.20">
    <property type="match status" value="1"/>
</dbReference>
<evidence type="ECO:0000256" key="2">
    <source>
        <dbReference type="ARBA" id="ARBA00022555"/>
    </source>
</evidence>
<dbReference type="HAMAP" id="MF_00036_B">
    <property type="entry name" value="Ala_tRNA_synth_B"/>
    <property type="match status" value="1"/>
</dbReference>
<evidence type="ECO:0000256" key="9">
    <source>
        <dbReference type="ARBA" id="ARBA00022917"/>
    </source>
</evidence>
<dbReference type="Pfam" id="PF07973">
    <property type="entry name" value="tRNA_SAD"/>
    <property type="match status" value="1"/>
</dbReference>
<comment type="similarity">
    <text evidence="1 13">Belongs to the class-II aminoacyl-tRNA synthetase family.</text>
</comment>
<keyword evidence="10 13" id="KW-0030">Aminoacyl-tRNA synthetase</keyword>
<dbReference type="GO" id="GO:0000049">
    <property type="term" value="F:tRNA binding"/>
    <property type="evidence" value="ECO:0007669"/>
    <property type="project" value="UniProtKB-KW"/>
</dbReference>
<organism evidence="17 18">
    <name type="scientific">Gordonia amarae NBRC 15530</name>
    <dbReference type="NCBI Taxonomy" id="1075090"/>
    <lineage>
        <taxon>Bacteria</taxon>
        <taxon>Bacillati</taxon>
        <taxon>Actinomycetota</taxon>
        <taxon>Actinomycetes</taxon>
        <taxon>Mycobacteriales</taxon>
        <taxon>Gordoniaceae</taxon>
        <taxon>Gordonia</taxon>
    </lineage>
</organism>
<feature type="binding site" evidence="13">
    <location>
        <position position="630"/>
    </location>
    <ligand>
        <name>Zn(2+)</name>
        <dbReference type="ChEBI" id="CHEBI:29105"/>
    </ligand>
</feature>
<dbReference type="Gene3D" id="3.10.310.40">
    <property type="match status" value="1"/>
</dbReference>
<evidence type="ECO:0000256" key="6">
    <source>
        <dbReference type="ARBA" id="ARBA00022833"/>
    </source>
</evidence>
<evidence type="ECO:0000256" key="13">
    <source>
        <dbReference type="HAMAP-Rule" id="MF_00036"/>
    </source>
</evidence>
<dbReference type="Pfam" id="PF01411">
    <property type="entry name" value="tRNA-synt_2c"/>
    <property type="match status" value="1"/>
</dbReference>
<feature type="coiled-coil region" evidence="14">
    <location>
        <begin position="795"/>
        <end position="822"/>
    </location>
</feature>
<dbReference type="InterPro" id="IPR018164">
    <property type="entry name" value="Ala-tRNA-synth_IIc_N"/>
</dbReference>
<evidence type="ECO:0000256" key="7">
    <source>
        <dbReference type="ARBA" id="ARBA00022840"/>
    </source>
</evidence>
<feature type="region of interest" description="Disordered" evidence="15">
    <location>
        <begin position="1"/>
        <end position="25"/>
    </location>
</feature>
<keyword evidence="7 13" id="KW-0067">ATP-binding</keyword>
<dbReference type="Proteomes" id="UP000006023">
    <property type="component" value="Unassembled WGS sequence"/>
</dbReference>
<dbReference type="GO" id="GO:0005829">
    <property type="term" value="C:cytosol"/>
    <property type="evidence" value="ECO:0007669"/>
    <property type="project" value="TreeGrafter"/>
</dbReference>
<keyword evidence="3 13" id="KW-0436">Ligase</keyword>
<dbReference type="InterPro" id="IPR018163">
    <property type="entry name" value="Thr/Ala-tRNA-synth_IIc_edit"/>
</dbReference>
<keyword evidence="2 13" id="KW-0820">tRNA-binding</keyword>
<dbReference type="Gene3D" id="6.10.250.550">
    <property type="match status" value="1"/>
</dbReference>
<evidence type="ECO:0000313" key="18">
    <source>
        <dbReference type="Proteomes" id="UP000006023"/>
    </source>
</evidence>
<dbReference type="SUPFAM" id="SSF101353">
    <property type="entry name" value="Putative anticodon-binding domain of alanyl-tRNA synthetase (AlaRS)"/>
    <property type="match status" value="1"/>
</dbReference>
<dbReference type="GO" id="GO:0005524">
    <property type="term" value="F:ATP binding"/>
    <property type="evidence" value="ECO:0007669"/>
    <property type="project" value="UniProtKB-UniRule"/>
</dbReference>
<dbReference type="STRING" id="1075090.GOAMR_03_01070"/>
<comment type="function">
    <text evidence="11 13">Catalyzes the attachment of alanine to tRNA(Ala) in a two-step reaction: alanine is first activated by ATP to form Ala-AMP and then transferred to the acceptor end of tRNA(Ala). Also edits incorrectly charged Ser-tRNA(Ala) and Gly-tRNA(Ala) via its editing domain.</text>
</comment>
<dbReference type="Gene3D" id="3.30.930.10">
    <property type="entry name" value="Bira Bifunctional Protein, Domain 2"/>
    <property type="match status" value="1"/>
</dbReference>
<evidence type="ECO:0000259" key="16">
    <source>
        <dbReference type="PROSITE" id="PS50860"/>
    </source>
</evidence>
<keyword evidence="8 13" id="KW-0694">RNA-binding</keyword>
<dbReference type="Pfam" id="PF02272">
    <property type="entry name" value="DHHA1"/>
    <property type="match status" value="1"/>
</dbReference>
<evidence type="ECO:0000256" key="10">
    <source>
        <dbReference type="ARBA" id="ARBA00023146"/>
    </source>
</evidence>
<keyword evidence="14" id="KW-0175">Coiled coil</keyword>
<dbReference type="EC" id="6.1.1.7" evidence="13"/>
<dbReference type="InterPro" id="IPR002318">
    <property type="entry name" value="Ala-tRNA-lgiase_IIc"/>
</dbReference>
<dbReference type="InterPro" id="IPR023033">
    <property type="entry name" value="Ala_tRNA_ligase_euk/bac"/>
</dbReference>
<keyword evidence="4 13" id="KW-0479">Metal-binding</keyword>
<evidence type="ECO:0000256" key="14">
    <source>
        <dbReference type="SAM" id="Coils"/>
    </source>
</evidence>
<dbReference type="Gene3D" id="3.30.980.10">
    <property type="entry name" value="Threonyl-trna Synthetase, Chain A, domain 2"/>
    <property type="match status" value="1"/>
</dbReference>
<dbReference type="SUPFAM" id="SSF50447">
    <property type="entry name" value="Translation proteins"/>
    <property type="match status" value="1"/>
</dbReference>
<feature type="binding site" evidence="13">
    <location>
        <position position="729"/>
    </location>
    <ligand>
        <name>Zn(2+)</name>
        <dbReference type="ChEBI" id="CHEBI:29105"/>
    </ligand>
</feature>
<dbReference type="InterPro" id="IPR018165">
    <property type="entry name" value="Ala-tRNA-synth_IIc_core"/>
</dbReference>
<comment type="catalytic activity">
    <reaction evidence="12 13">
        <text>tRNA(Ala) + L-alanine + ATP = L-alanyl-tRNA(Ala) + AMP + diphosphate</text>
        <dbReference type="Rhea" id="RHEA:12540"/>
        <dbReference type="Rhea" id="RHEA-COMP:9657"/>
        <dbReference type="Rhea" id="RHEA-COMP:9923"/>
        <dbReference type="ChEBI" id="CHEBI:30616"/>
        <dbReference type="ChEBI" id="CHEBI:33019"/>
        <dbReference type="ChEBI" id="CHEBI:57972"/>
        <dbReference type="ChEBI" id="CHEBI:78442"/>
        <dbReference type="ChEBI" id="CHEBI:78497"/>
        <dbReference type="ChEBI" id="CHEBI:456215"/>
        <dbReference type="EC" id="6.1.1.7"/>
    </reaction>
</comment>
<dbReference type="FunFam" id="3.30.54.20:FF:000001">
    <property type="entry name" value="Alanine--tRNA ligase"/>
    <property type="match status" value="1"/>
</dbReference>
<name>G7GJ22_9ACTN</name>
<sequence length="940" mass="101042">MSQSSPRREPRRRAAARTANDHRTPTIPELTIKNLSKDETTVQTHDIRKRFLDHFIRAGHTEVPSASLILDDPNLMFVNAGMVPFKPYFLGQQTPPYSRATSVQKCVRTLDIDEVGVTTRHNTFFQMAGNFSFGDYFKREAITFAWTLLTNSVEDGGYGIDPQKLWPTVYLDDDEAEAIWRDEIGVPAERIQRRGMKDNYWSMGVPGPCGPCSEIFYDRGPEYGKEGGPEADEDRYIEIWNLVFMQNERGEGGGKDNYEILGPLPKQNIDTGMGIERVACLLQGVDNVYETDLLKPIIDLASELTGRGYGRGAHDDDVRFRVIADHARTAALLICDGVLPGNDGRGYVLRRLLRRVVRSVRLLTSASEAAGVTPRAASEPTMGALIGRVIDMMAPSYPELEERREQIVSTAVGEETSFSKTLAAGSKLFTDAATATKAAERSTISGDDAFTLHDTYGFPIDLTLEMAAEAGLTVDQHGFTALMAEQKSRAKADATARKTGHTDLSVYRDLLDRGPTEFTGFGELVSEARVLGLVADGARLPAAGAGQELTVVLDRSPLYAESGGQIADTGTITSSAGARLTVTDVQKLNKTLWLHKVRVDEGEITEGEEVLASVDAAWRHGATQGHSGTHMVHAALRQVLGPNATQAGSLNRPGYLRFDFHASGPLSEAQRSEIEEISNAAVEADYRVNTFETGLAEAKAMGALALFGENYGDEVRVVEIGGPFSMELCGGTHVSSSAQIGPITVIGESSVGSGVRRVEAYVGMDSFRYLSKERALLAGLASSLKVPSEEVPGRVEALVTRLRDAEKELERIRAEAARNAASGLIDAAVTSGSTLVVGGRLPDGIDAGDLRSLATDLRGKVADKPAVIALFSSAGGKVPFVIATTDSAREAGIKAGDLVKQIAPLVGGRGGGKPDLAQGSGTDASGTDAAMDRIRELVLR</sequence>
<dbReference type="InterPro" id="IPR009000">
    <property type="entry name" value="Transl_B-barrel_sf"/>
</dbReference>
<dbReference type="EMBL" id="BAED01000003">
    <property type="protein sequence ID" value="GAB03597.1"/>
    <property type="molecule type" value="Genomic_DNA"/>
</dbReference>
<keyword evidence="18" id="KW-1185">Reference proteome</keyword>
<dbReference type="SUPFAM" id="SSF55681">
    <property type="entry name" value="Class II aaRS and biotin synthetases"/>
    <property type="match status" value="1"/>
</dbReference>
<dbReference type="AlphaFoldDB" id="G7GJ22"/>
<evidence type="ECO:0000313" key="17">
    <source>
        <dbReference type="EMBL" id="GAB03597.1"/>
    </source>
</evidence>
<dbReference type="Gene3D" id="2.40.30.130">
    <property type="match status" value="1"/>
</dbReference>
<dbReference type="SUPFAM" id="SSF55186">
    <property type="entry name" value="ThrRS/AlaRS common domain"/>
    <property type="match status" value="1"/>
</dbReference>
<dbReference type="InterPro" id="IPR050058">
    <property type="entry name" value="Ala-tRNA_ligase"/>
</dbReference>